<dbReference type="GO" id="GO:0019722">
    <property type="term" value="P:calcium-mediated signaling"/>
    <property type="evidence" value="ECO:0007669"/>
    <property type="project" value="TreeGrafter"/>
</dbReference>
<comment type="similarity">
    <text evidence="13">Belongs to the G-protein coupled receptor 1 family.</text>
</comment>
<keyword evidence="8 14" id="KW-0472">Membrane</keyword>
<evidence type="ECO:0000256" key="5">
    <source>
        <dbReference type="ARBA" id="ARBA00022753"/>
    </source>
</evidence>
<dbReference type="InterPro" id="IPR000276">
    <property type="entry name" value="GPCR_Rhodpsn"/>
</dbReference>
<proteinExistence type="inferred from homology"/>
<keyword evidence="7 13" id="KW-0297">G-protein coupled receptor</keyword>
<keyword evidence="4 13" id="KW-0812">Transmembrane</keyword>
<evidence type="ECO:0000256" key="3">
    <source>
        <dbReference type="ARBA" id="ARBA00022475"/>
    </source>
</evidence>
<keyword evidence="17" id="KW-1185">Reference proteome</keyword>
<keyword evidence="10 13" id="KW-0675">Receptor</keyword>
<keyword evidence="5" id="KW-0967">Endosome</keyword>
<evidence type="ECO:0000256" key="6">
    <source>
        <dbReference type="ARBA" id="ARBA00022989"/>
    </source>
</evidence>
<dbReference type="Pfam" id="PF00001">
    <property type="entry name" value="7tm_1"/>
    <property type="match status" value="1"/>
</dbReference>
<dbReference type="InterPro" id="IPR017452">
    <property type="entry name" value="GPCR_Rhodpsn_7TM"/>
</dbReference>
<feature type="transmembrane region" description="Helical" evidence="14">
    <location>
        <begin position="38"/>
        <end position="58"/>
    </location>
</feature>
<evidence type="ECO:0000256" key="8">
    <source>
        <dbReference type="ARBA" id="ARBA00023136"/>
    </source>
</evidence>
<dbReference type="Ensembl" id="ENSEBUT00000024847.1">
    <property type="protein sequence ID" value="ENSEBUP00000024271.1"/>
    <property type="gene ID" value="ENSEBUG00000014955.1"/>
</dbReference>
<dbReference type="GO" id="GO:0009897">
    <property type="term" value="C:external side of plasma membrane"/>
    <property type="evidence" value="ECO:0007669"/>
    <property type="project" value="TreeGrafter"/>
</dbReference>
<keyword evidence="12 13" id="KW-0807">Transducer</keyword>
<feature type="transmembrane region" description="Helical" evidence="14">
    <location>
        <begin position="148"/>
        <end position="172"/>
    </location>
</feature>
<dbReference type="AlphaFoldDB" id="A0A8C4R3A2"/>
<evidence type="ECO:0000256" key="12">
    <source>
        <dbReference type="ARBA" id="ARBA00023224"/>
    </source>
</evidence>
<sequence length="347" mass="39599">MLSNFFSSISKAPQTTAKWPGAPCTQDAMTFSRTFLPIVYSFVFVLGMVGNGMVILVLICRWRRKDITGIYVFCLALSDILLALTLPLWAYNAANTWVFGNFLCKLTSMIYSINFYAGVLLLACLSADRFFAVCAIHSQQLHRPHIAIVNCTLVWVIAFLLSIFDLVMITVIEYTDENTTTWKCKPIFPAGNEENWQIGLAILKSVATFFVPFTIMVFCYAAIIVKLNRVPNFKQHKTIRTIIAVICVFFICWLPYNVVILVEANILFQRNHSCTSQKDIQYALQFTEAIAYIHCCLNPVLYAFIGIRFPQLKHMGRRLRELLRQQLDSTNSSQQRNVPFCLNLSTF</sequence>
<dbReference type="SUPFAM" id="SSF81321">
    <property type="entry name" value="Family A G protein-coupled receptor-like"/>
    <property type="match status" value="1"/>
</dbReference>
<feature type="domain" description="G-protein coupled receptors family 1 profile" evidence="15">
    <location>
        <begin position="50"/>
        <end position="302"/>
    </location>
</feature>
<dbReference type="GO" id="GO:0005769">
    <property type="term" value="C:early endosome"/>
    <property type="evidence" value="ECO:0007669"/>
    <property type="project" value="UniProtKB-SubCell"/>
</dbReference>
<dbReference type="Gene3D" id="1.20.1070.10">
    <property type="entry name" value="Rhodopsin 7-helix transmembrane proteins"/>
    <property type="match status" value="1"/>
</dbReference>
<evidence type="ECO:0000256" key="11">
    <source>
        <dbReference type="ARBA" id="ARBA00023180"/>
    </source>
</evidence>
<dbReference type="PROSITE" id="PS50262">
    <property type="entry name" value="G_PROTEIN_RECEP_F1_2"/>
    <property type="match status" value="1"/>
</dbReference>
<evidence type="ECO:0000256" key="1">
    <source>
        <dbReference type="ARBA" id="ARBA00004412"/>
    </source>
</evidence>
<evidence type="ECO:0000256" key="14">
    <source>
        <dbReference type="SAM" id="Phobius"/>
    </source>
</evidence>
<dbReference type="GO" id="GO:0016493">
    <property type="term" value="F:C-C chemokine receptor activity"/>
    <property type="evidence" value="ECO:0007669"/>
    <property type="project" value="TreeGrafter"/>
</dbReference>
<dbReference type="InterPro" id="IPR000355">
    <property type="entry name" value="Chemokine_rcpt"/>
</dbReference>
<accession>A0A8C4R3A2</accession>
<reference evidence="16" key="2">
    <citation type="submission" date="2025-09" db="UniProtKB">
        <authorList>
            <consortium name="Ensembl"/>
        </authorList>
    </citation>
    <scope>IDENTIFICATION</scope>
</reference>
<evidence type="ECO:0000256" key="2">
    <source>
        <dbReference type="ARBA" id="ARBA00004651"/>
    </source>
</evidence>
<dbReference type="GO" id="GO:0060326">
    <property type="term" value="P:cell chemotaxis"/>
    <property type="evidence" value="ECO:0007669"/>
    <property type="project" value="TreeGrafter"/>
</dbReference>
<feature type="transmembrane region" description="Helical" evidence="14">
    <location>
        <begin position="206"/>
        <end position="227"/>
    </location>
</feature>
<protein>
    <submittedName>
        <fullName evidence="16">Atypical chemokine receptor 4a</fullName>
    </submittedName>
</protein>
<feature type="transmembrane region" description="Helical" evidence="14">
    <location>
        <begin position="289"/>
        <end position="310"/>
    </location>
</feature>
<dbReference type="GO" id="GO:0006955">
    <property type="term" value="P:immune response"/>
    <property type="evidence" value="ECO:0007669"/>
    <property type="project" value="TreeGrafter"/>
</dbReference>
<dbReference type="GeneTree" id="ENSGT01110000267168"/>
<keyword evidence="11" id="KW-0325">Glycoprotein</keyword>
<dbReference type="PRINTS" id="PR00645">
    <property type="entry name" value="CXCCHMKINER4"/>
</dbReference>
<dbReference type="PRINTS" id="PR00657">
    <property type="entry name" value="CCCHEMOKINER"/>
</dbReference>
<keyword evidence="6 14" id="KW-1133">Transmembrane helix</keyword>
<dbReference type="PANTHER" id="PTHR10489:SF932">
    <property type="entry name" value="G-PROTEIN COUPLED RECEPTORS FAMILY 1 PROFILE DOMAIN-CONTAINING PROTEIN"/>
    <property type="match status" value="1"/>
</dbReference>
<evidence type="ECO:0000256" key="13">
    <source>
        <dbReference type="RuleBase" id="RU000688"/>
    </source>
</evidence>
<dbReference type="Proteomes" id="UP000694388">
    <property type="component" value="Unplaced"/>
</dbReference>
<reference evidence="16" key="1">
    <citation type="submission" date="2025-08" db="UniProtKB">
        <authorList>
            <consortium name="Ensembl"/>
        </authorList>
    </citation>
    <scope>IDENTIFICATION</scope>
</reference>
<dbReference type="PRINTS" id="PR00237">
    <property type="entry name" value="GPCRRHODOPSN"/>
</dbReference>
<evidence type="ECO:0000256" key="9">
    <source>
        <dbReference type="ARBA" id="ARBA00023157"/>
    </source>
</evidence>
<evidence type="ECO:0000256" key="7">
    <source>
        <dbReference type="ARBA" id="ARBA00023040"/>
    </source>
</evidence>
<keyword evidence="9" id="KW-1015">Disulfide bond</keyword>
<evidence type="ECO:0000259" key="15">
    <source>
        <dbReference type="PROSITE" id="PS50262"/>
    </source>
</evidence>
<dbReference type="InterPro" id="IPR050119">
    <property type="entry name" value="CCR1-9-like"/>
</dbReference>
<evidence type="ECO:0000256" key="10">
    <source>
        <dbReference type="ARBA" id="ARBA00023170"/>
    </source>
</evidence>
<keyword evidence="3" id="KW-1003">Cell membrane</keyword>
<dbReference type="GO" id="GO:0007204">
    <property type="term" value="P:positive regulation of cytosolic calcium ion concentration"/>
    <property type="evidence" value="ECO:0007669"/>
    <property type="project" value="TreeGrafter"/>
</dbReference>
<name>A0A8C4R3A2_EPTBU</name>
<feature type="transmembrane region" description="Helical" evidence="14">
    <location>
        <begin position="70"/>
        <end position="90"/>
    </location>
</feature>
<evidence type="ECO:0000256" key="4">
    <source>
        <dbReference type="ARBA" id="ARBA00022692"/>
    </source>
</evidence>
<organism evidence="16 17">
    <name type="scientific">Eptatretus burgeri</name>
    <name type="common">Inshore hagfish</name>
    <dbReference type="NCBI Taxonomy" id="7764"/>
    <lineage>
        <taxon>Eukaryota</taxon>
        <taxon>Metazoa</taxon>
        <taxon>Chordata</taxon>
        <taxon>Craniata</taxon>
        <taxon>Vertebrata</taxon>
        <taxon>Cyclostomata</taxon>
        <taxon>Myxini</taxon>
        <taxon>Myxiniformes</taxon>
        <taxon>Myxinidae</taxon>
        <taxon>Eptatretinae</taxon>
        <taxon>Eptatretus</taxon>
    </lineage>
</organism>
<dbReference type="CDD" id="cd14984">
    <property type="entry name" value="7tmA_Chemokine_R"/>
    <property type="match status" value="1"/>
</dbReference>
<feature type="transmembrane region" description="Helical" evidence="14">
    <location>
        <begin position="110"/>
        <end position="136"/>
    </location>
</feature>
<dbReference type="PANTHER" id="PTHR10489">
    <property type="entry name" value="CELL ADHESION MOLECULE"/>
    <property type="match status" value="1"/>
</dbReference>
<evidence type="ECO:0000313" key="17">
    <source>
        <dbReference type="Proteomes" id="UP000694388"/>
    </source>
</evidence>
<feature type="transmembrane region" description="Helical" evidence="14">
    <location>
        <begin position="239"/>
        <end position="262"/>
    </location>
</feature>
<evidence type="ECO:0000313" key="16">
    <source>
        <dbReference type="Ensembl" id="ENSEBUP00000024271.1"/>
    </source>
</evidence>
<dbReference type="GO" id="GO:0019957">
    <property type="term" value="F:C-C chemokine binding"/>
    <property type="evidence" value="ECO:0007669"/>
    <property type="project" value="TreeGrafter"/>
</dbReference>
<comment type="subcellular location">
    <subcellularLocation>
        <location evidence="2">Cell membrane</location>
        <topology evidence="2">Multi-pass membrane protein</topology>
    </subcellularLocation>
    <subcellularLocation>
        <location evidence="1">Early endosome</location>
    </subcellularLocation>
</comment>
<dbReference type="PROSITE" id="PS00237">
    <property type="entry name" value="G_PROTEIN_RECEP_F1_1"/>
    <property type="match status" value="1"/>
</dbReference>
<dbReference type="InterPro" id="IPR001277">
    <property type="entry name" value="CXCR4/ACKR2"/>
</dbReference>
<dbReference type="OMA" id="GATASIW"/>
<gene>
    <name evidence="16" type="primary">CX3CR1</name>
</gene>